<protein>
    <submittedName>
        <fullName evidence="1">Uncharacterized protein</fullName>
    </submittedName>
</protein>
<dbReference type="EMBL" id="LCRD01000035">
    <property type="protein sequence ID" value="KKW29710.1"/>
    <property type="molecule type" value="Genomic_DNA"/>
</dbReference>
<accession>A0A0G1XFM7</accession>
<comment type="caution">
    <text evidence="1">The sequence shown here is derived from an EMBL/GenBank/DDBJ whole genome shotgun (WGS) entry which is preliminary data.</text>
</comment>
<sequence length="134" mass="15547">MFAIGFESGILERLPKDKIIAWCRLDPENRVPHIAHMVEPRFDEDDSLFALLVNEFFDVESVSSSLSSNMHSRSWSGSEANMWHQLFMNLKNASEKTKLPALKRWIDEQIPSVVELEKRAKVQEDEARIRGFRS</sequence>
<evidence type="ECO:0000313" key="2">
    <source>
        <dbReference type="Proteomes" id="UP000034846"/>
    </source>
</evidence>
<proteinExistence type="predicted"/>
<gene>
    <name evidence="1" type="ORF">UY72_C0035G0010</name>
</gene>
<reference evidence="1 2" key="1">
    <citation type="journal article" date="2015" name="Nature">
        <title>rRNA introns, odd ribosomes, and small enigmatic genomes across a large radiation of phyla.</title>
        <authorList>
            <person name="Brown C.T."/>
            <person name="Hug L.A."/>
            <person name="Thomas B.C."/>
            <person name="Sharon I."/>
            <person name="Castelle C.J."/>
            <person name="Singh A."/>
            <person name="Wilkins M.J."/>
            <person name="Williams K.H."/>
            <person name="Banfield J.F."/>
        </authorList>
    </citation>
    <scope>NUCLEOTIDE SEQUENCE [LARGE SCALE GENOMIC DNA]</scope>
</reference>
<organism evidence="1 2">
    <name type="scientific">Candidatus Uhrbacteria bacterium GW2011_GWD2_52_7</name>
    <dbReference type="NCBI Taxonomy" id="1618989"/>
    <lineage>
        <taxon>Bacteria</taxon>
        <taxon>Candidatus Uhriibacteriota</taxon>
    </lineage>
</organism>
<dbReference type="AlphaFoldDB" id="A0A0G1XFM7"/>
<name>A0A0G1XFM7_9BACT</name>
<dbReference type="Proteomes" id="UP000034846">
    <property type="component" value="Unassembled WGS sequence"/>
</dbReference>
<evidence type="ECO:0000313" key="1">
    <source>
        <dbReference type="EMBL" id="KKW29710.1"/>
    </source>
</evidence>